<feature type="region of interest" description="Disordered" evidence="1">
    <location>
        <begin position="30"/>
        <end position="91"/>
    </location>
</feature>
<organism evidence="2 3">
    <name type="scientific">Mycena rosella</name>
    <name type="common">Pink bonnet</name>
    <name type="synonym">Agaricus rosellus</name>
    <dbReference type="NCBI Taxonomy" id="1033263"/>
    <lineage>
        <taxon>Eukaryota</taxon>
        <taxon>Fungi</taxon>
        <taxon>Dikarya</taxon>
        <taxon>Basidiomycota</taxon>
        <taxon>Agaricomycotina</taxon>
        <taxon>Agaricomycetes</taxon>
        <taxon>Agaricomycetidae</taxon>
        <taxon>Agaricales</taxon>
        <taxon>Marasmiineae</taxon>
        <taxon>Mycenaceae</taxon>
        <taxon>Mycena</taxon>
    </lineage>
</organism>
<evidence type="ECO:0000256" key="1">
    <source>
        <dbReference type="SAM" id="MobiDB-lite"/>
    </source>
</evidence>
<name>A0AAD7G7D2_MYCRO</name>
<keyword evidence="3" id="KW-1185">Reference proteome</keyword>
<reference evidence="2" key="1">
    <citation type="submission" date="2023-03" db="EMBL/GenBank/DDBJ databases">
        <title>Massive genome expansion in bonnet fungi (Mycena s.s.) driven by repeated elements and novel gene families across ecological guilds.</title>
        <authorList>
            <consortium name="Lawrence Berkeley National Laboratory"/>
            <person name="Harder C.B."/>
            <person name="Miyauchi S."/>
            <person name="Viragh M."/>
            <person name="Kuo A."/>
            <person name="Thoen E."/>
            <person name="Andreopoulos B."/>
            <person name="Lu D."/>
            <person name="Skrede I."/>
            <person name="Drula E."/>
            <person name="Henrissat B."/>
            <person name="Morin E."/>
            <person name="Kohler A."/>
            <person name="Barry K."/>
            <person name="LaButti K."/>
            <person name="Morin E."/>
            <person name="Salamov A."/>
            <person name="Lipzen A."/>
            <person name="Mereny Z."/>
            <person name="Hegedus B."/>
            <person name="Baldrian P."/>
            <person name="Stursova M."/>
            <person name="Weitz H."/>
            <person name="Taylor A."/>
            <person name="Grigoriev I.V."/>
            <person name="Nagy L.G."/>
            <person name="Martin F."/>
            <person name="Kauserud H."/>
        </authorList>
    </citation>
    <scope>NUCLEOTIDE SEQUENCE</scope>
    <source>
        <strain evidence="2">CBHHK067</strain>
    </source>
</reference>
<feature type="compositionally biased region" description="Polar residues" evidence="1">
    <location>
        <begin position="72"/>
        <end position="91"/>
    </location>
</feature>
<dbReference type="AlphaFoldDB" id="A0AAD7G7D2"/>
<sequence length="217" mass="22911">MSAHNKTPNVTAADTVADTTPLPAATFREAVNNSPAASPAKKVTHTEGAEDTSWVLPPNHFNAPWKSPGAQHKTSGAGTGNRRNTGPSSINTAALTSAMGLSPQVCQSQSPTLAQCVKEIEMGHHESDLEDGEIPEGNPLQHELDDESDDLTDYIKFPLPRCHGLFKAIYLLGHRSIAGTIDLPAALSPTPDPDSSRTVAAAEFNAKMADMPAPIKC</sequence>
<evidence type="ECO:0000313" key="3">
    <source>
        <dbReference type="Proteomes" id="UP001221757"/>
    </source>
</evidence>
<dbReference type="Proteomes" id="UP001221757">
    <property type="component" value="Unassembled WGS sequence"/>
</dbReference>
<proteinExistence type="predicted"/>
<gene>
    <name evidence="2" type="ORF">B0H17DRAFT_1208140</name>
</gene>
<protein>
    <submittedName>
        <fullName evidence="2">Uncharacterized protein</fullName>
    </submittedName>
</protein>
<dbReference type="EMBL" id="JARKIE010000157">
    <property type="protein sequence ID" value="KAJ7674237.1"/>
    <property type="molecule type" value="Genomic_DNA"/>
</dbReference>
<accession>A0AAD7G7D2</accession>
<comment type="caution">
    <text evidence="2">The sequence shown here is derived from an EMBL/GenBank/DDBJ whole genome shotgun (WGS) entry which is preliminary data.</text>
</comment>
<evidence type="ECO:0000313" key="2">
    <source>
        <dbReference type="EMBL" id="KAJ7674237.1"/>
    </source>
</evidence>